<dbReference type="Proteomes" id="UP000031624">
    <property type="component" value="Chromosome"/>
</dbReference>
<dbReference type="Pfam" id="PF00177">
    <property type="entry name" value="Ribosomal_S7"/>
    <property type="match status" value="1"/>
</dbReference>
<evidence type="ECO:0000256" key="3">
    <source>
        <dbReference type="ARBA" id="ARBA00022884"/>
    </source>
</evidence>
<organism evidence="8 9">
    <name type="scientific">Candidatus Portiera aleyrodidarum MED</name>
    <name type="common">Bemisia tabaci</name>
    <dbReference type="NCBI Taxonomy" id="1163752"/>
    <lineage>
        <taxon>Bacteria</taxon>
        <taxon>Pseudomonadati</taxon>
        <taxon>Pseudomonadota</taxon>
        <taxon>Gammaproteobacteria</taxon>
        <taxon>Candidatus Johnevansiales</taxon>
        <taxon>Candidatus Johnevansiaceae</taxon>
        <taxon>Candidatus Portiera</taxon>
    </lineage>
</organism>
<evidence type="ECO:0000256" key="6">
    <source>
        <dbReference type="HAMAP-Rule" id="MF_00480"/>
    </source>
</evidence>
<dbReference type="PIRSF" id="PIRSF002122">
    <property type="entry name" value="RPS7p_RPS7a_RPS5e_RPS7o"/>
    <property type="match status" value="1"/>
</dbReference>
<dbReference type="CDD" id="cd14869">
    <property type="entry name" value="uS7_Bacteria"/>
    <property type="match status" value="1"/>
</dbReference>
<evidence type="ECO:0000313" key="8">
    <source>
        <dbReference type="EMBL" id="AJF24018.1"/>
    </source>
</evidence>
<proteinExistence type="inferred from homology"/>
<dbReference type="NCBIfam" id="TIGR01029">
    <property type="entry name" value="rpsG_bact"/>
    <property type="match status" value="1"/>
</dbReference>
<dbReference type="EMBL" id="CP007563">
    <property type="protein sequence ID" value="AJF24018.1"/>
    <property type="molecule type" value="Genomic_DNA"/>
</dbReference>
<dbReference type="Gene3D" id="1.10.455.10">
    <property type="entry name" value="Ribosomal protein S7 domain"/>
    <property type="match status" value="1"/>
</dbReference>
<dbReference type="GO" id="GO:0003735">
    <property type="term" value="F:structural constituent of ribosome"/>
    <property type="evidence" value="ECO:0007669"/>
    <property type="project" value="InterPro"/>
</dbReference>
<evidence type="ECO:0000256" key="2">
    <source>
        <dbReference type="ARBA" id="ARBA00022730"/>
    </source>
</evidence>
<dbReference type="KEGG" id="paly:O3E_00440"/>
<evidence type="ECO:0000259" key="7">
    <source>
        <dbReference type="Pfam" id="PF00177"/>
    </source>
</evidence>
<evidence type="ECO:0000313" key="9">
    <source>
        <dbReference type="Proteomes" id="UP000031624"/>
    </source>
</evidence>
<dbReference type="PANTHER" id="PTHR11205">
    <property type="entry name" value="RIBOSOMAL PROTEIN S7"/>
    <property type="match status" value="1"/>
</dbReference>
<comment type="function">
    <text evidence="6">One of the primary rRNA binding proteins, it binds directly to 16S rRNA where it nucleates assembly of the head domain of the 30S subunit. Is located at the subunit interface close to the decoding center, probably blocks exit of the E-site tRNA.</text>
</comment>
<name>A0AAU8RR62_9GAMM</name>
<keyword evidence="2 6" id="KW-0699">rRNA-binding</keyword>
<dbReference type="InterPro" id="IPR005717">
    <property type="entry name" value="Ribosomal_uS7_bac/org-type"/>
</dbReference>
<accession>A0AAU8RR62</accession>
<keyword evidence="6" id="KW-0820">tRNA-binding</keyword>
<keyword evidence="3 6" id="KW-0694">RNA-binding</keyword>
<dbReference type="GO" id="GO:0019843">
    <property type="term" value="F:rRNA binding"/>
    <property type="evidence" value="ECO:0007669"/>
    <property type="project" value="UniProtKB-UniRule"/>
</dbReference>
<keyword evidence="4 6" id="KW-0689">Ribosomal protein</keyword>
<evidence type="ECO:0000256" key="4">
    <source>
        <dbReference type="ARBA" id="ARBA00022980"/>
    </source>
</evidence>
<comment type="subunit">
    <text evidence="6">Part of the 30S ribosomal subunit. Contacts proteins S9 and S11.</text>
</comment>
<evidence type="ECO:0000256" key="1">
    <source>
        <dbReference type="ARBA" id="ARBA00007151"/>
    </source>
</evidence>
<dbReference type="HAMAP" id="MF_00480_B">
    <property type="entry name" value="Ribosomal_uS7_B"/>
    <property type="match status" value="1"/>
</dbReference>
<dbReference type="InterPro" id="IPR000235">
    <property type="entry name" value="Ribosomal_uS7"/>
</dbReference>
<dbReference type="GeneID" id="66279938"/>
<dbReference type="GO" id="GO:0015935">
    <property type="term" value="C:small ribosomal subunit"/>
    <property type="evidence" value="ECO:0007669"/>
    <property type="project" value="InterPro"/>
</dbReference>
<reference evidence="8 9" key="1">
    <citation type="submission" date="2014-04" db="EMBL/GenBank/DDBJ databases">
        <title>Genome reduction and metabolic complementation of the dual endosymbionts in the whitefly Bemisia tabaci.</title>
        <authorList>
            <person name="Rao Q."/>
            <person name="Rollat-Farnier P.-A."/>
            <person name="Zhang Z.-X."/>
            <person name="Santos-Garcia D."/>
            <person name="Silva F.J."/>
            <person name="Moya A."/>
            <person name="Zhu D.-T."/>
            <person name="Klein C.C."/>
            <person name="Vavre F."/>
            <person name="Sagot M.-F."/>
            <person name="Liu S.-S."/>
            <person name="Mouton L."/>
            <person name="Wang X.-W."/>
        </authorList>
    </citation>
    <scope>NUCLEOTIDE SEQUENCE [LARGE SCALE GENOMIC DNA]</scope>
    <source>
        <strain evidence="8 9">BT-Q</strain>
    </source>
</reference>
<keyword evidence="5 6" id="KW-0687">Ribonucleoprotein</keyword>
<dbReference type="GO" id="GO:0000049">
    <property type="term" value="F:tRNA binding"/>
    <property type="evidence" value="ECO:0007669"/>
    <property type="project" value="UniProtKB-UniRule"/>
</dbReference>
<evidence type="ECO:0000256" key="5">
    <source>
        <dbReference type="ARBA" id="ARBA00023274"/>
    </source>
</evidence>
<dbReference type="GO" id="GO:0006412">
    <property type="term" value="P:translation"/>
    <property type="evidence" value="ECO:0007669"/>
    <property type="project" value="UniProtKB-UniRule"/>
</dbReference>
<feature type="domain" description="Small ribosomal subunit protein uS7" evidence="7">
    <location>
        <begin position="2"/>
        <end position="150"/>
    </location>
</feature>
<dbReference type="InterPro" id="IPR023798">
    <property type="entry name" value="Ribosomal_uS7_dom"/>
</dbReference>
<dbReference type="SUPFAM" id="SSF47973">
    <property type="entry name" value="Ribosomal protein S7"/>
    <property type="match status" value="1"/>
</dbReference>
<dbReference type="AlphaFoldDB" id="A0AAU8RR62"/>
<gene>
    <name evidence="6" type="primary">rpsG</name>
    <name evidence="8" type="ORF">O3E_00440</name>
</gene>
<dbReference type="FunFam" id="1.10.455.10:FF:000001">
    <property type="entry name" value="30S ribosomal protein S7"/>
    <property type="match status" value="1"/>
</dbReference>
<dbReference type="InterPro" id="IPR036823">
    <property type="entry name" value="Ribosomal_uS7_dom_sf"/>
</dbReference>
<comment type="similarity">
    <text evidence="1 6">Belongs to the universal ribosomal protein uS7 family.</text>
</comment>
<sequence>MSRRNIARKREKKTDNRFKSVRLAKFINHIMLNGKKELAERIVYGALNKINKVFKKNIALSLFEKALESIKPMVEVKTRRIGGANYNIPVEIRSERRDTLAMKWLVKASRDRHSKKMKIRLYEEILDAIEGKGLAIKKKEEIHRMAEANKAFAHYRF</sequence>
<protein>
    <recommendedName>
        <fullName evidence="6">Small ribosomal subunit protein uS7</fullName>
    </recommendedName>
</protein>
<dbReference type="RefSeq" id="WP_014894986.1">
    <property type="nucleotide sequence ID" value="NZ_CP007563.1"/>
</dbReference>